<dbReference type="OrthoDB" id="5407983at2759"/>
<keyword evidence="1" id="KW-0175">Coiled coil</keyword>
<keyword evidence="4" id="KW-1185">Reference proteome</keyword>
<feature type="region of interest" description="Disordered" evidence="2">
    <location>
        <begin position="1"/>
        <end position="34"/>
    </location>
</feature>
<gene>
    <name evidence="3" type="ORF">L873DRAFT_1847142</name>
</gene>
<dbReference type="AlphaFoldDB" id="A0A3N4J5D3"/>
<feature type="coiled-coil region" evidence="1">
    <location>
        <begin position="203"/>
        <end position="230"/>
    </location>
</feature>
<feature type="compositionally biased region" description="Polar residues" evidence="2">
    <location>
        <begin position="1"/>
        <end position="10"/>
    </location>
</feature>
<sequence length="304" mass="33273">MSDSTGQNAGSIFVPPNPYNLSGAQPTGARGQDERVHLTKDEKLVIIHLCLLYAPEYSVPSGQGEFWKKVARLASQQLGRPVKNPSQMMRKMRDDYVILMASRSREMGTAQPDGEYEQSMEKWKHRVDSSGDGRGSVKPAIASSESAEVDKVQSEIHHHNMISTLSGKQTFEEALASLPDSGTGSAPIASSPVGSPAIVLSKSKAKEKKVEGLKEKRRKIQDQGKHLDEEIAAENIGLTKVLDKNADGLLAQGGNKGQKREEELLVQIDSEVGSEVIGQVTSIARRMDRMEEKQEEIDKTLVQV</sequence>
<reference evidence="3 4" key="1">
    <citation type="journal article" date="2018" name="Nat. Ecol. Evol.">
        <title>Pezizomycetes genomes reveal the molecular basis of ectomycorrhizal truffle lifestyle.</title>
        <authorList>
            <person name="Murat C."/>
            <person name="Payen T."/>
            <person name="Noel B."/>
            <person name="Kuo A."/>
            <person name="Morin E."/>
            <person name="Chen J."/>
            <person name="Kohler A."/>
            <person name="Krizsan K."/>
            <person name="Balestrini R."/>
            <person name="Da Silva C."/>
            <person name="Montanini B."/>
            <person name="Hainaut M."/>
            <person name="Levati E."/>
            <person name="Barry K.W."/>
            <person name="Belfiori B."/>
            <person name="Cichocki N."/>
            <person name="Clum A."/>
            <person name="Dockter R.B."/>
            <person name="Fauchery L."/>
            <person name="Guy J."/>
            <person name="Iotti M."/>
            <person name="Le Tacon F."/>
            <person name="Lindquist E.A."/>
            <person name="Lipzen A."/>
            <person name="Malagnac F."/>
            <person name="Mello A."/>
            <person name="Molinier V."/>
            <person name="Miyauchi S."/>
            <person name="Poulain J."/>
            <person name="Riccioni C."/>
            <person name="Rubini A."/>
            <person name="Sitrit Y."/>
            <person name="Splivallo R."/>
            <person name="Traeger S."/>
            <person name="Wang M."/>
            <person name="Zifcakova L."/>
            <person name="Wipf D."/>
            <person name="Zambonelli A."/>
            <person name="Paolocci F."/>
            <person name="Nowrousian M."/>
            <person name="Ottonello S."/>
            <person name="Baldrian P."/>
            <person name="Spatafora J.W."/>
            <person name="Henrissat B."/>
            <person name="Nagy L.G."/>
            <person name="Aury J.M."/>
            <person name="Wincker P."/>
            <person name="Grigoriev I.V."/>
            <person name="Bonfante P."/>
            <person name="Martin F.M."/>
        </authorList>
    </citation>
    <scope>NUCLEOTIDE SEQUENCE [LARGE SCALE GENOMIC DNA]</scope>
    <source>
        <strain evidence="3 4">120613-1</strain>
    </source>
</reference>
<accession>A0A3N4J5D3</accession>
<evidence type="ECO:0000313" key="3">
    <source>
        <dbReference type="EMBL" id="RPA93512.1"/>
    </source>
</evidence>
<protein>
    <submittedName>
        <fullName evidence="3">Uncharacterized protein</fullName>
    </submittedName>
</protein>
<dbReference type="EMBL" id="ML120450">
    <property type="protein sequence ID" value="RPA93512.1"/>
    <property type="molecule type" value="Genomic_DNA"/>
</dbReference>
<evidence type="ECO:0000256" key="1">
    <source>
        <dbReference type="SAM" id="Coils"/>
    </source>
</evidence>
<organism evidence="3 4">
    <name type="scientific">Choiromyces venosus 120613-1</name>
    <dbReference type="NCBI Taxonomy" id="1336337"/>
    <lineage>
        <taxon>Eukaryota</taxon>
        <taxon>Fungi</taxon>
        <taxon>Dikarya</taxon>
        <taxon>Ascomycota</taxon>
        <taxon>Pezizomycotina</taxon>
        <taxon>Pezizomycetes</taxon>
        <taxon>Pezizales</taxon>
        <taxon>Tuberaceae</taxon>
        <taxon>Choiromyces</taxon>
    </lineage>
</organism>
<name>A0A3N4J5D3_9PEZI</name>
<proteinExistence type="predicted"/>
<feature type="region of interest" description="Disordered" evidence="2">
    <location>
        <begin position="126"/>
        <end position="148"/>
    </location>
</feature>
<evidence type="ECO:0000256" key="2">
    <source>
        <dbReference type="SAM" id="MobiDB-lite"/>
    </source>
</evidence>
<dbReference type="Proteomes" id="UP000276215">
    <property type="component" value="Unassembled WGS sequence"/>
</dbReference>
<evidence type="ECO:0000313" key="4">
    <source>
        <dbReference type="Proteomes" id="UP000276215"/>
    </source>
</evidence>